<feature type="transmembrane region" description="Helical" evidence="8">
    <location>
        <begin position="578"/>
        <end position="596"/>
    </location>
</feature>
<dbReference type="Gene3D" id="2.60.60.20">
    <property type="entry name" value="PLAT/LH2 domain"/>
    <property type="match status" value="1"/>
</dbReference>
<sequence length="764" mass="83254">MIEDLPTATMLFLYFSFCSLGQMIEQLVDGRNKDEYNCVYTIYVRTGTIWKGGTDSIISLAIAGVDGDGVLIEDLESWGGLMGDGYDYFERGNLDIFSGRGPCISSWPPCWMNLTSDGSGPGHGWYCNYVEVTTTGPHLGCNQQLFTVEQWLARDASPYQLYAIRDLCSRSLDSLWDPVIARWNASLSVTTPRLCSRVLRIYHCLYYPWSVIPSPLSPIRSDPTAATQRMKLGTAEQRTLVLVNLAAIMERADEALLPSVYKEVGAALHASPTGLGSLTLFRSIVQSACYPLAAYLATRHNRTHVIALGALLWAIATFLVALSNTFLQIFVDDIDVPNCNNKIVPISFLKVAISRGLNGIGLALVTPAIQSLVADSTNDTTRGTAFGWLQLTGNFGSIIGGFLSLSLASTTVMGIAGWRVAFHIVGIISVVVGVLIRLFAVDPHFLDDPKPASDHLSRQTTWAEVLDLLEDAKGIIKVPSFQIIVAQGVTGSFPWSALSFAPMWLELIGFSHRGTGILMGVFIVASALGGLLGGAMGDFFAGRFPNSGRIVLSQISSASAIPLAALLMLVLPDDPSTGVVHGLVMFIMGLSISWNAPATNNPIFAEIVPEKSRTSIYALDRSLESVLSSFAPPTVGILAERVYGYRPVDNGRSNNSSIEGDRANAASLAKALYTSIAIPMTLCCFIYSFLYCTYPRDRGRARMDSVIASELEQIELDNAQEMFREFSEVQLSEIEMNENQRSVIDIVYEDEDTDDSDERTLLAH</sequence>
<feature type="transmembrane region" description="Helical" evidence="8">
    <location>
        <begin position="549"/>
        <end position="571"/>
    </location>
</feature>
<dbReference type="PANTHER" id="PTHR23505:SF52">
    <property type="entry name" value="MAJOR FACILITATOR SUPERFAMILY PROTEIN"/>
    <property type="match status" value="1"/>
</dbReference>
<evidence type="ECO:0000256" key="8">
    <source>
        <dbReference type="SAM" id="Phobius"/>
    </source>
</evidence>
<feature type="transmembrane region" description="Helical" evidence="8">
    <location>
        <begin position="517"/>
        <end position="537"/>
    </location>
</feature>
<dbReference type="GO" id="GO:0022857">
    <property type="term" value="F:transmembrane transporter activity"/>
    <property type="evidence" value="ECO:0007669"/>
    <property type="project" value="InterPro"/>
</dbReference>
<dbReference type="AlphaFoldDB" id="A0A8J5LW26"/>
<evidence type="ECO:0000256" key="1">
    <source>
        <dbReference type="ARBA" id="ARBA00004141"/>
    </source>
</evidence>
<evidence type="ECO:0000313" key="12">
    <source>
        <dbReference type="EMBL" id="KAG6525166.1"/>
    </source>
</evidence>
<feature type="transmembrane region" description="Helical" evidence="8">
    <location>
        <begin position="305"/>
        <end position="331"/>
    </location>
</feature>
<comment type="subcellular location">
    <subcellularLocation>
        <location evidence="1">Membrane</location>
        <topology evidence="1">Multi-pass membrane protein</topology>
    </subcellularLocation>
</comment>
<feature type="transmembrane region" description="Helical" evidence="8">
    <location>
        <begin position="352"/>
        <end position="373"/>
    </location>
</feature>
<dbReference type="InterPro" id="IPR001024">
    <property type="entry name" value="PLAT/LH2_dom"/>
</dbReference>
<feature type="domain" description="Major facilitator superfamily (MFS) profile" evidence="11">
    <location>
        <begin position="239"/>
        <end position="698"/>
    </location>
</feature>
<evidence type="ECO:0000256" key="6">
    <source>
        <dbReference type="ARBA" id="ARBA00024338"/>
    </source>
</evidence>
<feature type="transmembrane region" description="Helical" evidence="8">
    <location>
        <begin position="420"/>
        <end position="440"/>
    </location>
</feature>
<feature type="transmembrane region" description="Helical" evidence="8">
    <location>
        <begin position="671"/>
        <end position="694"/>
    </location>
</feature>
<dbReference type="Pfam" id="PF01477">
    <property type="entry name" value="PLAT"/>
    <property type="match status" value="1"/>
</dbReference>
<keyword evidence="3 8" id="KW-0812">Transmembrane</keyword>
<evidence type="ECO:0000259" key="11">
    <source>
        <dbReference type="PROSITE" id="PS50850"/>
    </source>
</evidence>
<dbReference type="EMBL" id="JACMSC010000004">
    <property type="protein sequence ID" value="KAG6525166.1"/>
    <property type="molecule type" value="Genomic_DNA"/>
</dbReference>
<evidence type="ECO:0000256" key="4">
    <source>
        <dbReference type="ARBA" id="ARBA00022989"/>
    </source>
</evidence>
<evidence type="ECO:0000256" key="9">
    <source>
        <dbReference type="SAM" id="SignalP"/>
    </source>
</evidence>
<dbReference type="PROSITE" id="PS50095">
    <property type="entry name" value="PLAT"/>
    <property type="match status" value="1"/>
</dbReference>
<dbReference type="Pfam" id="PF07690">
    <property type="entry name" value="MFS_1"/>
    <property type="match status" value="1"/>
</dbReference>
<keyword evidence="4 8" id="KW-1133">Transmembrane helix</keyword>
<dbReference type="PANTHER" id="PTHR23505">
    <property type="entry name" value="SPINSTER"/>
    <property type="match status" value="1"/>
</dbReference>
<evidence type="ECO:0000256" key="5">
    <source>
        <dbReference type="ARBA" id="ARBA00023136"/>
    </source>
</evidence>
<dbReference type="InterPro" id="IPR036259">
    <property type="entry name" value="MFS_trans_sf"/>
</dbReference>
<dbReference type="PROSITE" id="PS50850">
    <property type="entry name" value="MFS"/>
    <property type="match status" value="1"/>
</dbReference>
<dbReference type="SUPFAM" id="SSF103473">
    <property type="entry name" value="MFS general substrate transporter"/>
    <property type="match status" value="1"/>
</dbReference>
<dbReference type="SUPFAM" id="SSF49723">
    <property type="entry name" value="Lipase/lipooxygenase domain (PLAT/LH2 domain)"/>
    <property type="match status" value="1"/>
</dbReference>
<keyword evidence="5 8" id="KW-0472">Membrane</keyword>
<keyword evidence="13" id="KW-1185">Reference proteome</keyword>
<organism evidence="12 13">
    <name type="scientific">Zingiber officinale</name>
    <name type="common">Ginger</name>
    <name type="synonym">Amomum zingiber</name>
    <dbReference type="NCBI Taxonomy" id="94328"/>
    <lineage>
        <taxon>Eukaryota</taxon>
        <taxon>Viridiplantae</taxon>
        <taxon>Streptophyta</taxon>
        <taxon>Embryophyta</taxon>
        <taxon>Tracheophyta</taxon>
        <taxon>Spermatophyta</taxon>
        <taxon>Magnoliopsida</taxon>
        <taxon>Liliopsida</taxon>
        <taxon>Zingiberales</taxon>
        <taxon>Zingiberaceae</taxon>
        <taxon>Zingiber</taxon>
    </lineage>
</organism>
<reference evidence="12 13" key="1">
    <citation type="submission" date="2020-08" db="EMBL/GenBank/DDBJ databases">
        <title>Plant Genome Project.</title>
        <authorList>
            <person name="Zhang R.-G."/>
        </authorList>
    </citation>
    <scope>NUCLEOTIDE SEQUENCE [LARGE SCALE GENOMIC DNA]</scope>
    <source>
        <tissue evidence="12">Rhizome</tissue>
    </source>
</reference>
<dbReference type="InterPro" id="IPR011701">
    <property type="entry name" value="MFS"/>
</dbReference>
<accession>A0A8J5LW26</accession>
<comment type="similarity">
    <text evidence="6">Belongs to the major facilitator superfamily. Spinster (TC 2.A.1.49) family.</text>
</comment>
<feature type="chain" id="PRO_5035172878" description="Major facilitator superfamily (MFS) profile domain-containing protein" evidence="9">
    <location>
        <begin position="22"/>
        <end position="764"/>
    </location>
</feature>
<dbReference type="InterPro" id="IPR044770">
    <property type="entry name" value="MFS_spinster-like"/>
</dbReference>
<evidence type="ECO:0000259" key="10">
    <source>
        <dbReference type="PROSITE" id="PS50095"/>
    </source>
</evidence>
<gene>
    <name evidence="12" type="ORF">ZIOFF_015118</name>
</gene>
<dbReference type="InterPro" id="IPR020846">
    <property type="entry name" value="MFS_dom"/>
</dbReference>
<protein>
    <recommendedName>
        <fullName evidence="14">Major facilitator superfamily (MFS) profile domain-containing protein</fullName>
    </recommendedName>
</protein>
<name>A0A8J5LW26_ZINOF</name>
<feature type="signal peptide" evidence="9">
    <location>
        <begin position="1"/>
        <end position="21"/>
    </location>
</feature>
<evidence type="ECO:0000256" key="7">
    <source>
        <dbReference type="PROSITE-ProRule" id="PRU00152"/>
    </source>
</evidence>
<dbReference type="CDD" id="cd01754">
    <property type="entry name" value="PLAT_plant_stress"/>
    <property type="match status" value="1"/>
</dbReference>
<dbReference type="GO" id="GO:0016020">
    <property type="term" value="C:membrane"/>
    <property type="evidence" value="ECO:0007669"/>
    <property type="project" value="UniProtKB-SubCell"/>
</dbReference>
<feature type="transmembrane region" description="Helical" evidence="8">
    <location>
        <begin position="483"/>
        <end position="505"/>
    </location>
</feature>
<proteinExistence type="inferred from homology"/>
<feature type="transmembrane region" description="Helical" evidence="8">
    <location>
        <begin position="385"/>
        <end position="408"/>
    </location>
</feature>
<dbReference type="CDD" id="cd17328">
    <property type="entry name" value="MFS_spinster_like"/>
    <property type="match status" value="1"/>
</dbReference>
<evidence type="ECO:0008006" key="14">
    <source>
        <dbReference type="Google" id="ProtNLM"/>
    </source>
</evidence>
<evidence type="ECO:0000256" key="3">
    <source>
        <dbReference type="ARBA" id="ARBA00022692"/>
    </source>
</evidence>
<feature type="domain" description="PLAT" evidence="10">
    <location>
        <begin position="38"/>
        <end position="166"/>
    </location>
</feature>
<keyword evidence="2" id="KW-0813">Transport</keyword>
<evidence type="ECO:0000256" key="2">
    <source>
        <dbReference type="ARBA" id="ARBA00022448"/>
    </source>
</evidence>
<comment type="caution">
    <text evidence="12">The sequence shown here is derived from an EMBL/GenBank/DDBJ whole genome shotgun (WGS) entry which is preliminary data.</text>
</comment>
<comment type="caution">
    <text evidence="7">Lacks conserved residue(s) required for the propagation of feature annotation.</text>
</comment>
<dbReference type="InterPro" id="IPR036392">
    <property type="entry name" value="PLAT/LH2_dom_sf"/>
</dbReference>
<dbReference type="Proteomes" id="UP000734854">
    <property type="component" value="Unassembled WGS sequence"/>
</dbReference>
<keyword evidence="9" id="KW-0732">Signal</keyword>
<evidence type="ECO:0000313" key="13">
    <source>
        <dbReference type="Proteomes" id="UP000734854"/>
    </source>
</evidence>
<dbReference type="Gene3D" id="1.20.1250.20">
    <property type="entry name" value="MFS general substrate transporter like domains"/>
    <property type="match status" value="1"/>
</dbReference>